<dbReference type="AlphaFoldDB" id="A0A3L6QJ12"/>
<gene>
    <name evidence="2" type="ORF">C2845_PM12G09230</name>
</gene>
<dbReference type="EMBL" id="PQIB02000012">
    <property type="protein sequence ID" value="RLM80651.1"/>
    <property type="molecule type" value="Genomic_DNA"/>
</dbReference>
<evidence type="ECO:0000259" key="1">
    <source>
        <dbReference type="Pfam" id="PF13456"/>
    </source>
</evidence>
<name>A0A3L6QJ12_PANMI</name>
<dbReference type="OrthoDB" id="1906820at2759"/>
<dbReference type="Gene3D" id="3.30.420.10">
    <property type="entry name" value="Ribonuclease H-like superfamily/Ribonuclease H"/>
    <property type="match status" value="1"/>
</dbReference>
<keyword evidence="3" id="KW-1185">Reference proteome</keyword>
<sequence>MVVCGAWTLWFARNARRRCRKTWEPGATLKPAEPKRKDTWKRPEQGWVKVNADAAFDAENCTGSAGVVIRDQDGLVVAAVARWLDNVPDALTAEALAAKEGLELASECGYEKGFEVDT</sequence>
<dbReference type="InterPro" id="IPR052929">
    <property type="entry name" value="RNase_H-like_EbsB-rel"/>
</dbReference>
<dbReference type="Proteomes" id="UP000275267">
    <property type="component" value="Unassembled WGS sequence"/>
</dbReference>
<comment type="caution">
    <text evidence="2">The sequence shown here is derived from an EMBL/GenBank/DDBJ whole genome shotgun (WGS) entry which is preliminary data.</text>
</comment>
<dbReference type="SUPFAM" id="SSF53098">
    <property type="entry name" value="Ribonuclease H-like"/>
    <property type="match status" value="1"/>
</dbReference>
<feature type="domain" description="RNase H type-1" evidence="1">
    <location>
        <begin position="51"/>
        <end position="112"/>
    </location>
</feature>
<proteinExistence type="predicted"/>
<dbReference type="GO" id="GO:0004523">
    <property type="term" value="F:RNA-DNA hybrid ribonuclease activity"/>
    <property type="evidence" value="ECO:0007669"/>
    <property type="project" value="InterPro"/>
</dbReference>
<dbReference type="InterPro" id="IPR002156">
    <property type="entry name" value="RNaseH_domain"/>
</dbReference>
<dbReference type="PANTHER" id="PTHR47074:SF11">
    <property type="entry name" value="REVERSE TRANSCRIPTASE-LIKE PROTEIN"/>
    <property type="match status" value="1"/>
</dbReference>
<organism evidence="2 3">
    <name type="scientific">Panicum miliaceum</name>
    <name type="common">Proso millet</name>
    <name type="synonym">Broomcorn millet</name>
    <dbReference type="NCBI Taxonomy" id="4540"/>
    <lineage>
        <taxon>Eukaryota</taxon>
        <taxon>Viridiplantae</taxon>
        <taxon>Streptophyta</taxon>
        <taxon>Embryophyta</taxon>
        <taxon>Tracheophyta</taxon>
        <taxon>Spermatophyta</taxon>
        <taxon>Magnoliopsida</taxon>
        <taxon>Liliopsida</taxon>
        <taxon>Poales</taxon>
        <taxon>Poaceae</taxon>
        <taxon>PACMAD clade</taxon>
        <taxon>Panicoideae</taxon>
        <taxon>Panicodae</taxon>
        <taxon>Paniceae</taxon>
        <taxon>Panicinae</taxon>
        <taxon>Panicum</taxon>
        <taxon>Panicum sect. Panicum</taxon>
    </lineage>
</organism>
<dbReference type="GO" id="GO:0003676">
    <property type="term" value="F:nucleic acid binding"/>
    <property type="evidence" value="ECO:0007669"/>
    <property type="project" value="InterPro"/>
</dbReference>
<dbReference type="Pfam" id="PF13456">
    <property type="entry name" value="RVT_3"/>
    <property type="match status" value="1"/>
</dbReference>
<evidence type="ECO:0000313" key="3">
    <source>
        <dbReference type="Proteomes" id="UP000275267"/>
    </source>
</evidence>
<evidence type="ECO:0000313" key="2">
    <source>
        <dbReference type="EMBL" id="RLM80651.1"/>
    </source>
</evidence>
<reference evidence="3" key="1">
    <citation type="journal article" date="2019" name="Nat. Commun.">
        <title>The genome of broomcorn millet.</title>
        <authorList>
            <person name="Zou C."/>
            <person name="Miki D."/>
            <person name="Li D."/>
            <person name="Tang Q."/>
            <person name="Xiao L."/>
            <person name="Rajput S."/>
            <person name="Deng P."/>
            <person name="Jia W."/>
            <person name="Huang R."/>
            <person name="Zhang M."/>
            <person name="Sun Y."/>
            <person name="Hu J."/>
            <person name="Fu X."/>
            <person name="Schnable P.S."/>
            <person name="Li F."/>
            <person name="Zhang H."/>
            <person name="Feng B."/>
            <person name="Zhu X."/>
            <person name="Liu R."/>
            <person name="Schnable J.C."/>
            <person name="Zhu J.-K."/>
            <person name="Zhang H."/>
        </authorList>
    </citation>
    <scope>NUCLEOTIDE SEQUENCE [LARGE SCALE GENOMIC DNA]</scope>
</reference>
<dbReference type="InterPro" id="IPR012337">
    <property type="entry name" value="RNaseH-like_sf"/>
</dbReference>
<dbReference type="InterPro" id="IPR036397">
    <property type="entry name" value="RNaseH_sf"/>
</dbReference>
<accession>A0A3L6QJ12</accession>
<dbReference type="PANTHER" id="PTHR47074">
    <property type="entry name" value="BNAC02G40300D PROTEIN"/>
    <property type="match status" value="1"/>
</dbReference>
<protein>
    <recommendedName>
        <fullName evidence="1">RNase H type-1 domain-containing protein</fullName>
    </recommendedName>
</protein>